<gene>
    <name evidence="3" type="ORF">CHRIB12_LOCUS15275</name>
</gene>
<dbReference type="GO" id="GO:0003723">
    <property type="term" value="F:RNA binding"/>
    <property type="evidence" value="ECO:0007669"/>
    <property type="project" value="InterPro"/>
</dbReference>
<name>A0A915ZGL3_9GLOM</name>
<dbReference type="VEuPathDB" id="FungiDB:RhiirFUN_019985"/>
<feature type="domain" description="PAZ" evidence="1">
    <location>
        <begin position="139"/>
        <end position="239"/>
    </location>
</feature>
<dbReference type="InterPro" id="IPR003165">
    <property type="entry name" value="Piwi"/>
</dbReference>
<dbReference type="AlphaFoldDB" id="A0A915ZGL3"/>
<accession>A0A915ZGL3</accession>
<evidence type="ECO:0000313" key="4">
    <source>
        <dbReference type="Proteomes" id="UP000684084"/>
    </source>
</evidence>
<dbReference type="Proteomes" id="UP000684084">
    <property type="component" value="Unassembled WGS sequence"/>
</dbReference>
<protein>
    <recommendedName>
        <fullName evidence="5">Piwi domain-containing protein</fullName>
    </recommendedName>
</protein>
<reference evidence="3" key="1">
    <citation type="submission" date="2020-05" db="EMBL/GenBank/DDBJ databases">
        <authorList>
            <person name="Rincon C."/>
            <person name="Sanders R I."/>
            <person name="Robbins C."/>
            <person name="Chaturvedi A."/>
        </authorList>
    </citation>
    <scope>NUCLEOTIDE SEQUENCE</scope>
    <source>
        <strain evidence="3">CHB12</strain>
    </source>
</reference>
<evidence type="ECO:0000259" key="2">
    <source>
        <dbReference type="PROSITE" id="PS50822"/>
    </source>
</evidence>
<dbReference type="EMBL" id="CAGKOT010000036">
    <property type="protein sequence ID" value="CAB5376405.1"/>
    <property type="molecule type" value="Genomic_DNA"/>
</dbReference>
<evidence type="ECO:0008006" key="5">
    <source>
        <dbReference type="Google" id="ProtNLM"/>
    </source>
</evidence>
<dbReference type="InterPro" id="IPR032472">
    <property type="entry name" value="ArgoL2"/>
</dbReference>
<dbReference type="CDD" id="cd02846">
    <property type="entry name" value="PAZ_argonaute_like"/>
    <property type="match status" value="1"/>
</dbReference>
<dbReference type="SMART" id="SM00949">
    <property type="entry name" value="PAZ"/>
    <property type="match status" value="1"/>
</dbReference>
<evidence type="ECO:0000313" key="3">
    <source>
        <dbReference type="EMBL" id="CAB5376405.1"/>
    </source>
</evidence>
<comment type="caution">
    <text evidence="3">The sequence shown here is derived from an EMBL/GenBank/DDBJ whole genome shotgun (WGS) entry which is preliminary data.</text>
</comment>
<dbReference type="PROSITE" id="PS50822">
    <property type="entry name" value="PIWI"/>
    <property type="match status" value="1"/>
</dbReference>
<dbReference type="PROSITE" id="PS50821">
    <property type="entry name" value="PAZ"/>
    <property type="match status" value="1"/>
</dbReference>
<dbReference type="Pfam" id="PF16488">
    <property type="entry name" value="ArgoL2"/>
    <property type="match status" value="1"/>
</dbReference>
<organism evidence="3 4">
    <name type="scientific">Rhizophagus irregularis</name>
    <dbReference type="NCBI Taxonomy" id="588596"/>
    <lineage>
        <taxon>Eukaryota</taxon>
        <taxon>Fungi</taxon>
        <taxon>Fungi incertae sedis</taxon>
        <taxon>Mucoromycota</taxon>
        <taxon>Glomeromycotina</taxon>
        <taxon>Glomeromycetes</taxon>
        <taxon>Glomerales</taxon>
        <taxon>Glomeraceae</taxon>
        <taxon>Rhizophagus</taxon>
    </lineage>
</organism>
<dbReference type="OrthoDB" id="2401067at2759"/>
<feature type="domain" description="Piwi" evidence="2">
    <location>
        <begin position="333"/>
        <end position="462"/>
    </location>
</feature>
<proteinExistence type="predicted"/>
<evidence type="ECO:0000259" key="1">
    <source>
        <dbReference type="PROSITE" id="PS50821"/>
    </source>
</evidence>
<dbReference type="Pfam" id="PF02171">
    <property type="entry name" value="Piwi"/>
    <property type="match status" value="1"/>
</dbReference>
<sequence>MEVISLFTEFVKRPGLDKLGRPIRLRINYFEITDFPFNNVYHYEIMSDVTMPEDNTNNVDRRPPRIFKIRIKKVAEIHMEEINMFLDRRGLMTSNVLTGIMALNVLIHHMPSMMLKRRGEYFVLIRQFNTDSEKVLNKRTIEELRDISERDRLKIENFLKNLKFYATHDENALNRRFRISKVTNTSDSNTTTFDDNGNQTDVASYFQRKYNMQLQHPFLPCIVIREETYLPLEVCNVVEGQLFMRKLNERHGKYDCQPSQSRANKINQGIGILNYQQDEYMQQFDFRVSNEMAITQARILPAPNYSIILLLEIVQEMQVWLKAGNDAKAQPQLILCILPNTGVSLYDAEIKRVGDTVTGVVTLCIQSRNMFAIKKQYWVNVYLKINAKLGGMNSFINPSQLLFVSESPTIILGASVIHPVPGDTSRPSIAAVAASIDAMASRYVASIRVQQEVISHLADMTK</sequence>
<dbReference type="Pfam" id="PF02170">
    <property type="entry name" value="PAZ"/>
    <property type="match status" value="1"/>
</dbReference>
<dbReference type="InterPro" id="IPR003100">
    <property type="entry name" value="PAZ_dom"/>
</dbReference>
<dbReference type="PANTHER" id="PTHR22891">
    <property type="entry name" value="EUKARYOTIC TRANSLATION INITIATION FACTOR 2C"/>
    <property type="match status" value="1"/>
</dbReference>